<keyword evidence="4" id="KW-1185">Reference proteome</keyword>
<evidence type="ECO:0000259" key="1">
    <source>
        <dbReference type="Pfam" id="PF09423"/>
    </source>
</evidence>
<dbReference type="EMBL" id="VFQE01000001">
    <property type="protein sequence ID" value="TQN41834.1"/>
    <property type="molecule type" value="Genomic_DNA"/>
</dbReference>
<reference evidence="3 4" key="1">
    <citation type="submission" date="2019-06" db="EMBL/GenBank/DDBJ databases">
        <title>Sequencing the genomes of 1000 actinobacteria strains.</title>
        <authorList>
            <person name="Klenk H.-P."/>
        </authorList>
    </citation>
    <scope>NUCLEOTIDE SEQUENCE [LARGE SCALE GENOMIC DNA]</scope>
    <source>
        <strain evidence="3 4">DSM 46837</strain>
    </source>
</reference>
<dbReference type="CDD" id="cd07389">
    <property type="entry name" value="MPP_PhoD"/>
    <property type="match status" value="1"/>
</dbReference>
<dbReference type="Gene3D" id="3.60.21.70">
    <property type="entry name" value="PhoD-like phosphatase"/>
    <property type="match status" value="1"/>
</dbReference>
<feature type="domain" description="PhoD-like phosphatase metallophosphatase" evidence="1">
    <location>
        <begin position="142"/>
        <end position="235"/>
    </location>
</feature>
<evidence type="ECO:0000259" key="2">
    <source>
        <dbReference type="Pfam" id="PF25077"/>
    </source>
</evidence>
<dbReference type="InterPro" id="IPR018946">
    <property type="entry name" value="PhoD-like_MPP"/>
</dbReference>
<dbReference type="InterPro" id="IPR038607">
    <property type="entry name" value="PhoD-like_sf"/>
</dbReference>
<name>A0A543PCN6_9ACTN</name>
<organism evidence="3 4">
    <name type="scientific">Blastococcus colisei</name>
    <dbReference type="NCBI Taxonomy" id="1564162"/>
    <lineage>
        <taxon>Bacteria</taxon>
        <taxon>Bacillati</taxon>
        <taxon>Actinomycetota</taxon>
        <taxon>Actinomycetes</taxon>
        <taxon>Geodermatophilales</taxon>
        <taxon>Geodermatophilaceae</taxon>
        <taxon>Blastococcus</taxon>
    </lineage>
</organism>
<dbReference type="InterPro" id="IPR056702">
    <property type="entry name" value="DUF7800"/>
</dbReference>
<dbReference type="SUPFAM" id="SSF56300">
    <property type="entry name" value="Metallo-dependent phosphatases"/>
    <property type="match status" value="1"/>
</dbReference>
<dbReference type="Proteomes" id="UP000319865">
    <property type="component" value="Unassembled WGS sequence"/>
</dbReference>
<proteinExistence type="predicted"/>
<dbReference type="Pfam" id="PF09423">
    <property type="entry name" value="PhoD"/>
    <property type="match status" value="1"/>
</dbReference>
<accession>A0A543PCN6</accession>
<dbReference type="PANTHER" id="PTHR37031">
    <property type="entry name" value="METALLOPHOSPHATASE BINDING DOMAIN PROTEIN"/>
    <property type="match status" value="1"/>
</dbReference>
<sequence>MSVPDRSSPELLLGPLLRHVDPVSATVWVETDRPCQVDVLGRTARTFCVGGHHYALVVVEDLEPGSTTPYEVRLDDVRVWPPEDSAFPASRIRTPGHPGPFRLAFGSCRYASPRTVEASEGIPPDALDLYASQVAALPEDRWPDALVLLGDQVYADELTKHTKSLLHRRRDGRMRNQSPGGQVADFEEYTRLYFESWRDPQVRWLLSTIPSSMIFDDHEMIDDWNTSAAWREKITRQPWWQGRIIGGLVSYWVYQHLGNLSPQELAENKTWQAILGMSADDLTRDAEPMLREMAELADAEPATIRWSFVRHWGDARLIMVDTRAGRVLEEQHRRMLDEDEFAWVEAAMRRAVDEGVEHLILGTSLPWLLPHAIHNLERWNETLNVRHHGRWRGRISEVVRQTSDLEHWAAFGHSFDRLGEAVTRVARGEHGRAPSTTLVLSGDVHHAYAAELVEPSDLITRVHQLTVSPLHNQAPHPIRVGFKIGWSRRARRLTERLARWVQAESTALEWDKNAGPFFGNQIGELVLDGREARFLLSVSEKGDERLRQVLDSPLSDG</sequence>
<comment type="caution">
    <text evidence="3">The sequence shown here is derived from an EMBL/GenBank/DDBJ whole genome shotgun (WGS) entry which is preliminary data.</text>
</comment>
<dbReference type="PANTHER" id="PTHR37031:SF2">
    <property type="entry name" value="PHOD-LIKE PHOSPHATASE METALLOPHOSPHATASE DOMAIN-CONTAINING PROTEIN"/>
    <property type="match status" value="1"/>
</dbReference>
<dbReference type="OrthoDB" id="9795624at2"/>
<dbReference type="RefSeq" id="WP_142024533.1">
    <property type="nucleotide sequence ID" value="NZ_VFQE01000001.1"/>
</dbReference>
<dbReference type="Pfam" id="PF25077">
    <property type="entry name" value="DUF7800"/>
    <property type="match status" value="1"/>
</dbReference>
<feature type="domain" description="DUF7800" evidence="2">
    <location>
        <begin position="9"/>
        <end position="92"/>
    </location>
</feature>
<evidence type="ECO:0000313" key="3">
    <source>
        <dbReference type="EMBL" id="TQN41834.1"/>
    </source>
</evidence>
<gene>
    <name evidence="3" type="ORF">FHU33_1218</name>
</gene>
<dbReference type="InterPro" id="IPR029052">
    <property type="entry name" value="Metallo-depent_PP-like"/>
</dbReference>
<protein>
    <submittedName>
        <fullName evidence="3">PhoD-like phosphatase</fullName>
    </submittedName>
</protein>
<evidence type="ECO:0000313" key="4">
    <source>
        <dbReference type="Proteomes" id="UP000319865"/>
    </source>
</evidence>
<dbReference type="AlphaFoldDB" id="A0A543PCN6"/>